<evidence type="ECO:0000313" key="2">
    <source>
        <dbReference type="Proteomes" id="UP000248749"/>
    </source>
</evidence>
<comment type="caution">
    <text evidence="1">The sequence shown here is derived from an EMBL/GenBank/DDBJ whole genome shotgun (WGS) entry which is preliminary data.</text>
</comment>
<organism evidence="1 2">
    <name type="scientific">Micromonospora deserti</name>
    <dbReference type="NCBI Taxonomy" id="2070366"/>
    <lineage>
        <taxon>Bacteria</taxon>
        <taxon>Bacillati</taxon>
        <taxon>Actinomycetota</taxon>
        <taxon>Actinomycetes</taxon>
        <taxon>Micromonosporales</taxon>
        <taxon>Micromonosporaceae</taxon>
        <taxon>Micromonospora</taxon>
    </lineage>
</organism>
<dbReference type="OrthoDB" id="163010at2"/>
<dbReference type="AlphaFoldDB" id="A0A2W2BSA1"/>
<dbReference type="EMBL" id="POUB01000258">
    <property type="protein sequence ID" value="PZF89072.1"/>
    <property type="molecule type" value="Genomic_DNA"/>
</dbReference>
<name>A0A2W2BSA1_9ACTN</name>
<gene>
    <name evidence="1" type="ORF">C1I99_25805</name>
</gene>
<reference evidence="1 2" key="1">
    <citation type="submission" date="2018-01" db="EMBL/GenBank/DDBJ databases">
        <title>Draft genome sequence of Salinispora sp. 13K206.</title>
        <authorList>
            <person name="Sahin N."/>
            <person name="Saygin H."/>
            <person name="Ay H."/>
        </authorList>
    </citation>
    <scope>NUCLEOTIDE SEQUENCE [LARGE SCALE GENOMIC DNA]</scope>
    <source>
        <strain evidence="1 2">13K206</strain>
    </source>
</reference>
<proteinExistence type="predicted"/>
<dbReference type="Proteomes" id="UP000248749">
    <property type="component" value="Unassembled WGS sequence"/>
</dbReference>
<keyword evidence="2" id="KW-1185">Reference proteome</keyword>
<sequence length="81" mass="8754">MTLQLEDGRSFVDIALAPELPGPLPQMESFRRYRAGLEDRCEERSTSGFTTVGSYGFGNDRPARPVVPVRAARGGLVPCGA</sequence>
<evidence type="ECO:0000313" key="1">
    <source>
        <dbReference type="EMBL" id="PZF89072.1"/>
    </source>
</evidence>
<protein>
    <submittedName>
        <fullName evidence="1">Uncharacterized protein</fullName>
    </submittedName>
</protein>
<accession>A0A2W2BSA1</accession>
<dbReference type="RefSeq" id="WP_111136799.1">
    <property type="nucleotide sequence ID" value="NZ_POUB01000258.1"/>
</dbReference>